<evidence type="ECO:0000313" key="1">
    <source>
        <dbReference type="EMBL" id="CAB9518735.1"/>
    </source>
</evidence>
<evidence type="ECO:0000313" key="2">
    <source>
        <dbReference type="Proteomes" id="UP001153069"/>
    </source>
</evidence>
<dbReference type="Proteomes" id="UP001153069">
    <property type="component" value="Unassembled WGS sequence"/>
</dbReference>
<gene>
    <name evidence="1" type="ORF">SEMRO_959_G224800.1</name>
</gene>
<proteinExistence type="predicted"/>
<protein>
    <submittedName>
        <fullName evidence="1">Uncharacterized protein</fullName>
    </submittedName>
</protein>
<dbReference type="AlphaFoldDB" id="A0A9N8EHU1"/>
<organism evidence="1 2">
    <name type="scientific">Seminavis robusta</name>
    <dbReference type="NCBI Taxonomy" id="568900"/>
    <lineage>
        <taxon>Eukaryota</taxon>
        <taxon>Sar</taxon>
        <taxon>Stramenopiles</taxon>
        <taxon>Ochrophyta</taxon>
        <taxon>Bacillariophyta</taxon>
        <taxon>Bacillariophyceae</taxon>
        <taxon>Bacillariophycidae</taxon>
        <taxon>Naviculales</taxon>
        <taxon>Naviculaceae</taxon>
        <taxon>Seminavis</taxon>
    </lineage>
</organism>
<accession>A0A9N8EHU1</accession>
<name>A0A9N8EHU1_9STRA</name>
<comment type="caution">
    <text evidence="1">The sequence shown here is derived from an EMBL/GenBank/DDBJ whole genome shotgun (WGS) entry which is preliminary data.</text>
</comment>
<keyword evidence="2" id="KW-1185">Reference proteome</keyword>
<reference evidence="1" key="1">
    <citation type="submission" date="2020-06" db="EMBL/GenBank/DDBJ databases">
        <authorList>
            <consortium name="Plant Systems Biology data submission"/>
        </authorList>
    </citation>
    <scope>NUCLEOTIDE SEQUENCE</scope>
    <source>
        <strain evidence="1">D6</strain>
    </source>
</reference>
<dbReference type="EMBL" id="CAICTM010000957">
    <property type="protein sequence ID" value="CAB9518735.1"/>
    <property type="molecule type" value="Genomic_DNA"/>
</dbReference>
<sequence length="227" mass="24807">MNFVQQAAEMNEEGATFCAHGDMQNGFLCFRNALRILAGGAEAFEEAAIVPVASNTGFLNKMPTLVLPYSRGAASSHESQPYFVFKDAILFNSSRPLGSLSASHLALFFSVCEFNMALSFHLQSFQVGEKSHLITKASTLYDFCLQHVKHAAGCSEAASVLVAALSNKAQLMNQEFGRYDELEELKKPLLNAVSYCYANPGLFTAQEVEEFLLNIVILKELKFAAAA</sequence>